<reference evidence="3 4" key="1">
    <citation type="submission" date="2019-03" db="EMBL/GenBank/DDBJ databases">
        <title>Deep-cultivation of Planctomycetes and their phenomic and genomic characterization uncovers novel biology.</title>
        <authorList>
            <person name="Wiegand S."/>
            <person name="Jogler M."/>
            <person name="Boedeker C."/>
            <person name="Pinto D."/>
            <person name="Vollmers J."/>
            <person name="Rivas-Marin E."/>
            <person name="Kohn T."/>
            <person name="Peeters S.H."/>
            <person name="Heuer A."/>
            <person name="Rast P."/>
            <person name="Oberbeckmann S."/>
            <person name="Bunk B."/>
            <person name="Jeske O."/>
            <person name="Meyerdierks A."/>
            <person name="Storesund J.E."/>
            <person name="Kallscheuer N."/>
            <person name="Luecker S."/>
            <person name="Lage O.M."/>
            <person name="Pohl T."/>
            <person name="Merkel B.J."/>
            <person name="Hornburger P."/>
            <person name="Mueller R.-W."/>
            <person name="Bruemmer F."/>
            <person name="Labrenz M."/>
            <person name="Spormann A.M."/>
            <person name="Op den Camp H."/>
            <person name="Overmann J."/>
            <person name="Amann R."/>
            <person name="Jetten M.S.M."/>
            <person name="Mascher T."/>
            <person name="Medema M.H."/>
            <person name="Devos D.P."/>
            <person name="Kaster A.-K."/>
            <person name="Ovreas L."/>
            <person name="Rohde M."/>
            <person name="Galperin M.Y."/>
            <person name="Jogler C."/>
        </authorList>
    </citation>
    <scope>NUCLEOTIDE SEQUENCE [LARGE SCALE GENOMIC DNA]</scope>
    <source>
        <strain evidence="3 4">Enr13</strain>
    </source>
</reference>
<evidence type="ECO:0000313" key="4">
    <source>
        <dbReference type="Proteomes" id="UP000319004"/>
    </source>
</evidence>
<evidence type="ECO:0000256" key="1">
    <source>
        <dbReference type="SAM" id="MobiDB-lite"/>
    </source>
</evidence>
<keyword evidence="2" id="KW-0732">Signal</keyword>
<evidence type="ECO:0008006" key="5">
    <source>
        <dbReference type="Google" id="ProtNLM"/>
    </source>
</evidence>
<evidence type="ECO:0000313" key="3">
    <source>
        <dbReference type="EMBL" id="QDV45450.1"/>
    </source>
</evidence>
<dbReference type="AlphaFoldDB" id="A0A518HX67"/>
<feature type="compositionally biased region" description="Acidic residues" evidence="1">
    <location>
        <begin position="38"/>
        <end position="53"/>
    </location>
</feature>
<organism evidence="3 4">
    <name type="scientific">Stieleria neptunia</name>
    <dbReference type="NCBI Taxonomy" id="2527979"/>
    <lineage>
        <taxon>Bacteria</taxon>
        <taxon>Pseudomonadati</taxon>
        <taxon>Planctomycetota</taxon>
        <taxon>Planctomycetia</taxon>
        <taxon>Pirellulales</taxon>
        <taxon>Pirellulaceae</taxon>
        <taxon>Stieleria</taxon>
    </lineage>
</organism>
<feature type="signal peptide" evidence="2">
    <location>
        <begin position="1"/>
        <end position="20"/>
    </location>
</feature>
<dbReference type="EMBL" id="CP037423">
    <property type="protein sequence ID" value="QDV45450.1"/>
    <property type="molecule type" value="Genomic_DNA"/>
</dbReference>
<dbReference type="RefSeq" id="WP_145389603.1">
    <property type="nucleotide sequence ID" value="NZ_CP037423.1"/>
</dbReference>
<accession>A0A518HX67</accession>
<protein>
    <recommendedName>
        <fullName evidence="5">Secreted protein</fullName>
    </recommendedName>
</protein>
<gene>
    <name evidence="3" type="ORF">Enr13x_53290</name>
</gene>
<evidence type="ECO:0000256" key="2">
    <source>
        <dbReference type="SAM" id="SignalP"/>
    </source>
</evidence>
<dbReference type="OrthoDB" id="288105at2"/>
<dbReference type="KEGG" id="snep:Enr13x_53290"/>
<dbReference type="Proteomes" id="UP000319004">
    <property type="component" value="Chromosome"/>
</dbReference>
<name>A0A518HX67_9BACT</name>
<keyword evidence="4" id="KW-1185">Reference proteome</keyword>
<sequence precursor="true">MKKFAWLWMAALCFTTLSFTGCGGSGDTQVIEAPAVEEEDEAMAGMTEEEYDAEMEKSMQ</sequence>
<feature type="region of interest" description="Disordered" evidence="1">
    <location>
        <begin position="38"/>
        <end position="60"/>
    </location>
</feature>
<proteinExistence type="predicted"/>
<feature type="chain" id="PRO_5021819588" description="Secreted protein" evidence="2">
    <location>
        <begin position="21"/>
        <end position="60"/>
    </location>
</feature>
<dbReference type="PROSITE" id="PS51257">
    <property type="entry name" value="PROKAR_LIPOPROTEIN"/>
    <property type="match status" value="1"/>
</dbReference>